<dbReference type="RefSeq" id="WP_344458078.1">
    <property type="nucleotide sequence ID" value="NZ_BAAATZ010000037.1"/>
</dbReference>
<evidence type="ECO:0000313" key="1">
    <source>
        <dbReference type="EMBL" id="GAA2738471.1"/>
    </source>
</evidence>
<accession>A0ABN3UY20</accession>
<name>A0ABN3UY20_9ACTN</name>
<protein>
    <recommendedName>
        <fullName evidence="3">DUF4388 domain-containing protein</fullName>
    </recommendedName>
</protein>
<organism evidence="1 2">
    <name type="scientific">Actinocorallia aurantiaca</name>
    <dbReference type="NCBI Taxonomy" id="46204"/>
    <lineage>
        <taxon>Bacteria</taxon>
        <taxon>Bacillati</taxon>
        <taxon>Actinomycetota</taxon>
        <taxon>Actinomycetes</taxon>
        <taxon>Streptosporangiales</taxon>
        <taxon>Thermomonosporaceae</taxon>
        <taxon>Actinocorallia</taxon>
    </lineage>
</organism>
<reference evidence="1 2" key="1">
    <citation type="journal article" date="2019" name="Int. J. Syst. Evol. Microbiol.">
        <title>The Global Catalogue of Microorganisms (GCM) 10K type strain sequencing project: providing services to taxonomists for standard genome sequencing and annotation.</title>
        <authorList>
            <consortium name="The Broad Institute Genomics Platform"/>
            <consortium name="The Broad Institute Genome Sequencing Center for Infectious Disease"/>
            <person name="Wu L."/>
            <person name="Ma J."/>
        </authorList>
    </citation>
    <scope>NUCLEOTIDE SEQUENCE [LARGE SCALE GENOMIC DNA]</scope>
    <source>
        <strain evidence="1 2">JCM 8201</strain>
    </source>
</reference>
<gene>
    <name evidence="1" type="ORF">GCM10010439_72660</name>
</gene>
<sequence>MESVVYFAREPLVTRLGRLADSGQTGALRVPGDFGGTIYLDEGRIVYADSRRTPGPAMRFADTPGWSYAVREATVDAALELLSGRPRPALRQPFREGERAVVEEVGGMSYGDLLVEVERRQDVLDQMAEHVTPDTVVVRNALLDAPRLQVTELQWALLVRVGDKATPRELAWEAGHSVFSTTIEVFRLLVLRLLASASASAPRRDALSFVRAVAE</sequence>
<evidence type="ECO:0008006" key="3">
    <source>
        <dbReference type="Google" id="ProtNLM"/>
    </source>
</evidence>
<dbReference type="Proteomes" id="UP001501842">
    <property type="component" value="Unassembled WGS sequence"/>
</dbReference>
<proteinExistence type="predicted"/>
<keyword evidence="2" id="KW-1185">Reference proteome</keyword>
<evidence type="ECO:0000313" key="2">
    <source>
        <dbReference type="Proteomes" id="UP001501842"/>
    </source>
</evidence>
<comment type="caution">
    <text evidence="1">The sequence shown here is derived from an EMBL/GenBank/DDBJ whole genome shotgun (WGS) entry which is preliminary data.</text>
</comment>
<dbReference type="EMBL" id="BAAATZ010000037">
    <property type="protein sequence ID" value="GAA2738471.1"/>
    <property type="molecule type" value="Genomic_DNA"/>
</dbReference>